<keyword evidence="3" id="KW-1185">Reference proteome</keyword>
<reference evidence="2" key="1">
    <citation type="journal article" date="2019" name="bioRxiv">
        <title>The Genome of the Zebra Mussel, Dreissena polymorpha: A Resource for Invasive Species Research.</title>
        <authorList>
            <person name="McCartney M.A."/>
            <person name="Auch B."/>
            <person name="Kono T."/>
            <person name="Mallez S."/>
            <person name="Zhang Y."/>
            <person name="Obille A."/>
            <person name="Becker A."/>
            <person name="Abrahante J.E."/>
            <person name="Garbe J."/>
            <person name="Badalamenti J.P."/>
            <person name="Herman A."/>
            <person name="Mangelson H."/>
            <person name="Liachko I."/>
            <person name="Sullivan S."/>
            <person name="Sone E.D."/>
            <person name="Koren S."/>
            <person name="Silverstein K.A.T."/>
            <person name="Beckman K.B."/>
            <person name="Gohl D.M."/>
        </authorList>
    </citation>
    <scope>NUCLEOTIDE SEQUENCE</scope>
    <source>
        <strain evidence="2">Duluth1</strain>
        <tissue evidence="2">Whole animal</tissue>
    </source>
</reference>
<evidence type="ECO:0000313" key="2">
    <source>
        <dbReference type="EMBL" id="KAH3861822.1"/>
    </source>
</evidence>
<dbReference type="EMBL" id="JAIWYP010000002">
    <property type="protein sequence ID" value="KAH3861822.1"/>
    <property type="molecule type" value="Genomic_DNA"/>
</dbReference>
<dbReference type="Proteomes" id="UP000828390">
    <property type="component" value="Unassembled WGS sequence"/>
</dbReference>
<protein>
    <submittedName>
        <fullName evidence="2">Uncharacterized protein</fullName>
    </submittedName>
</protein>
<dbReference type="AlphaFoldDB" id="A0A9D4LQA7"/>
<feature type="compositionally biased region" description="Polar residues" evidence="1">
    <location>
        <begin position="67"/>
        <end position="82"/>
    </location>
</feature>
<feature type="region of interest" description="Disordered" evidence="1">
    <location>
        <begin position="14"/>
        <end position="82"/>
    </location>
</feature>
<name>A0A9D4LQA7_DREPO</name>
<evidence type="ECO:0000313" key="3">
    <source>
        <dbReference type="Proteomes" id="UP000828390"/>
    </source>
</evidence>
<evidence type="ECO:0000256" key="1">
    <source>
        <dbReference type="SAM" id="MobiDB-lite"/>
    </source>
</evidence>
<comment type="caution">
    <text evidence="2">The sequence shown here is derived from an EMBL/GenBank/DDBJ whole genome shotgun (WGS) entry which is preliminary data.</text>
</comment>
<sequence length="82" mass="8775">MAPLTPQQILDLLTNKSPEEPTVNGSPGTVPDSPLYTATLIPNYNLLSPTSPPAETNLTWPLETSLPRDTNTSGTQSDRPTT</sequence>
<reference evidence="2" key="2">
    <citation type="submission" date="2020-11" db="EMBL/GenBank/DDBJ databases">
        <authorList>
            <person name="McCartney M.A."/>
            <person name="Auch B."/>
            <person name="Kono T."/>
            <person name="Mallez S."/>
            <person name="Becker A."/>
            <person name="Gohl D.M."/>
            <person name="Silverstein K.A.T."/>
            <person name="Koren S."/>
            <person name="Bechman K.B."/>
            <person name="Herman A."/>
            <person name="Abrahante J.E."/>
            <person name="Garbe J."/>
        </authorList>
    </citation>
    <scope>NUCLEOTIDE SEQUENCE</scope>
    <source>
        <strain evidence="2">Duluth1</strain>
        <tissue evidence="2">Whole animal</tissue>
    </source>
</reference>
<gene>
    <name evidence="2" type="ORF">DPMN_024773</name>
</gene>
<accession>A0A9D4LQA7</accession>
<organism evidence="2 3">
    <name type="scientific">Dreissena polymorpha</name>
    <name type="common">Zebra mussel</name>
    <name type="synonym">Mytilus polymorpha</name>
    <dbReference type="NCBI Taxonomy" id="45954"/>
    <lineage>
        <taxon>Eukaryota</taxon>
        <taxon>Metazoa</taxon>
        <taxon>Spiralia</taxon>
        <taxon>Lophotrochozoa</taxon>
        <taxon>Mollusca</taxon>
        <taxon>Bivalvia</taxon>
        <taxon>Autobranchia</taxon>
        <taxon>Heteroconchia</taxon>
        <taxon>Euheterodonta</taxon>
        <taxon>Imparidentia</taxon>
        <taxon>Neoheterodontei</taxon>
        <taxon>Myida</taxon>
        <taxon>Dreissenoidea</taxon>
        <taxon>Dreissenidae</taxon>
        <taxon>Dreissena</taxon>
    </lineage>
</organism>
<proteinExistence type="predicted"/>
<feature type="compositionally biased region" description="Polar residues" evidence="1">
    <location>
        <begin position="40"/>
        <end position="59"/>
    </location>
</feature>